<dbReference type="Gene3D" id="3.40.50.1110">
    <property type="entry name" value="SGNH hydrolase"/>
    <property type="match status" value="1"/>
</dbReference>
<dbReference type="Proteomes" id="UP000679779">
    <property type="component" value="Unassembled WGS sequence"/>
</dbReference>
<organism evidence="3 4">
    <name type="scientific">Paenibacillus albilobatus</name>
    <dbReference type="NCBI Taxonomy" id="2716884"/>
    <lineage>
        <taxon>Bacteria</taxon>
        <taxon>Bacillati</taxon>
        <taxon>Bacillota</taxon>
        <taxon>Bacilli</taxon>
        <taxon>Bacillales</taxon>
        <taxon>Paenibacillaceae</taxon>
        <taxon>Paenibacillus</taxon>
    </lineage>
</organism>
<sequence>MNSSKWIWRSVGILSVLATLLLLAGFVYAVKDIQNPQAAKEQGPKAAEPQTGTVSSNPETAKELKFAVLGDSLAKGTGDNSGMGFARRTIKELSPAGGRKATLLNNLGINGLTTTGLLPKLEERGTKYVLGQADVILLSIGGNDLFQGADLISKGIAGTSSTAKGQELDPKDLLKGLPKASTQLKAILERIRAINPNALIVYVGLYNPFGDIEDLQIPGNEAVAEWNQAALDTINKYGNMTLVPTFDIFQHHLDRYLSSDHFHPNGDGYQQIAVRIVQAIR</sequence>
<dbReference type="RefSeq" id="WP_160041486.1">
    <property type="nucleotide sequence ID" value="NZ_BORQ01000002.1"/>
</dbReference>
<dbReference type="GO" id="GO:0004622">
    <property type="term" value="F:phosphatidylcholine lysophospholipase activity"/>
    <property type="evidence" value="ECO:0007669"/>
    <property type="project" value="TreeGrafter"/>
</dbReference>
<dbReference type="SUPFAM" id="SSF52266">
    <property type="entry name" value="SGNH hydrolase"/>
    <property type="match status" value="1"/>
</dbReference>
<evidence type="ECO:0000259" key="2">
    <source>
        <dbReference type="Pfam" id="PF13472"/>
    </source>
</evidence>
<dbReference type="InterPro" id="IPR051532">
    <property type="entry name" value="Ester_Hydrolysis_Enzymes"/>
</dbReference>
<dbReference type="PANTHER" id="PTHR30383:SF27">
    <property type="entry name" value="SPORE GERMINATION LIPASE LIPC"/>
    <property type="match status" value="1"/>
</dbReference>
<dbReference type="InterPro" id="IPR013830">
    <property type="entry name" value="SGNH_hydro"/>
</dbReference>
<keyword evidence="4" id="KW-1185">Reference proteome</keyword>
<dbReference type="Pfam" id="PF13472">
    <property type="entry name" value="Lipase_GDSL_2"/>
    <property type="match status" value="1"/>
</dbReference>
<evidence type="ECO:0000256" key="1">
    <source>
        <dbReference type="SAM" id="MobiDB-lite"/>
    </source>
</evidence>
<accession>A0A919XE24</accession>
<feature type="domain" description="SGNH hydrolase-type esterase" evidence="2">
    <location>
        <begin position="68"/>
        <end position="270"/>
    </location>
</feature>
<dbReference type="PANTHER" id="PTHR30383">
    <property type="entry name" value="THIOESTERASE 1/PROTEASE 1/LYSOPHOSPHOLIPASE L1"/>
    <property type="match status" value="1"/>
</dbReference>
<feature type="region of interest" description="Disordered" evidence="1">
    <location>
        <begin position="38"/>
        <end position="58"/>
    </location>
</feature>
<name>A0A919XE24_9BACL</name>
<evidence type="ECO:0000313" key="4">
    <source>
        <dbReference type="Proteomes" id="UP000679779"/>
    </source>
</evidence>
<protein>
    <submittedName>
        <fullName evidence="3">Lipase/acylhydrolase</fullName>
    </submittedName>
</protein>
<evidence type="ECO:0000313" key="3">
    <source>
        <dbReference type="EMBL" id="GIO31007.1"/>
    </source>
</evidence>
<proteinExistence type="predicted"/>
<dbReference type="AlphaFoldDB" id="A0A919XE24"/>
<dbReference type="InterPro" id="IPR036514">
    <property type="entry name" value="SGNH_hydro_sf"/>
</dbReference>
<dbReference type="EMBL" id="BORQ01000002">
    <property type="protein sequence ID" value="GIO31007.1"/>
    <property type="molecule type" value="Genomic_DNA"/>
</dbReference>
<gene>
    <name evidence="3" type="ORF">J2TS6_21480</name>
</gene>
<reference evidence="3" key="1">
    <citation type="submission" date="2021-03" db="EMBL/GenBank/DDBJ databases">
        <title>Antimicrobial resistance genes in bacteria isolated from Japanese honey, and their potential for conferring macrolide and lincosamide resistance in the American foulbrood pathogen Paenibacillus larvae.</title>
        <authorList>
            <person name="Okamoto M."/>
            <person name="Kumagai M."/>
            <person name="Kanamori H."/>
            <person name="Takamatsu D."/>
        </authorList>
    </citation>
    <scope>NUCLEOTIDE SEQUENCE</scope>
    <source>
        <strain evidence="3">J2TS6</strain>
    </source>
</reference>
<comment type="caution">
    <text evidence="3">The sequence shown here is derived from an EMBL/GenBank/DDBJ whole genome shotgun (WGS) entry which is preliminary data.</text>
</comment>